<reference evidence="9 10" key="1">
    <citation type="journal article" date="2018" name="Mol. Biol. Evol.">
        <title>Broad Genomic Sampling Reveals a Smut Pathogenic Ancestry of the Fungal Clade Ustilaginomycotina.</title>
        <authorList>
            <person name="Kijpornyongpan T."/>
            <person name="Mondo S.J."/>
            <person name="Barry K."/>
            <person name="Sandor L."/>
            <person name="Lee J."/>
            <person name="Lipzen A."/>
            <person name="Pangilinan J."/>
            <person name="LaButti K."/>
            <person name="Hainaut M."/>
            <person name="Henrissat B."/>
            <person name="Grigoriev I.V."/>
            <person name="Spatafora J.W."/>
            <person name="Aime M.C."/>
        </authorList>
    </citation>
    <scope>NUCLEOTIDE SEQUENCE [LARGE SCALE GENOMIC DNA]</scope>
    <source>
        <strain evidence="9 10">MCA 3882</strain>
    </source>
</reference>
<feature type="region of interest" description="Disordered" evidence="7">
    <location>
        <begin position="41"/>
        <end position="80"/>
    </location>
</feature>
<keyword evidence="5" id="KW-0539">Nucleus</keyword>
<dbReference type="InterPro" id="IPR009072">
    <property type="entry name" value="Histone-fold"/>
</dbReference>
<dbReference type="GO" id="GO:0001228">
    <property type="term" value="F:DNA-binding transcription activator activity, RNA polymerase II-specific"/>
    <property type="evidence" value="ECO:0007669"/>
    <property type="project" value="TreeGrafter"/>
</dbReference>
<gene>
    <name evidence="9" type="ORF">FA14DRAFT_8393</name>
</gene>
<dbReference type="Pfam" id="PF00808">
    <property type="entry name" value="CBFD_NFYB_HMF"/>
    <property type="match status" value="1"/>
</dbReference>
<keyword evidence="3" id="KW-0238">DNA-binding</keyword>
<protein>
    <submittedName>
        <fullName evidence="9">Histone-fold-containing protein</fullName>
    </submittedName>
</protein>
<feature type="domain" description="Transcription factor CBF/NF-Y/archaeal histone" evidence="8">
    <location>
        <begin position="101"/>
        <end position="165"/>
    </location>
</feature>
<comment type="similarity">
    <text evidence="6">Belongs to the NFYC/HAP5 subunit family.</text>
</comment>
<name>A0A316VLK7_9BASI</name>
<dbReference type="CDD" id="cd22908">
    <property type="entry name" value="HFD_NFYC-like"/>
    <property type="match status" value="1"/>
</dbReference>
<dbReference type="GO" id="GO:0016602">
    <property type="term" value="C:CCAAT-binding factor complex"/>
    <property type="evidence" value="ECO:0007669"/>
    <property type="project" value="TreeGrafter"/>
</dbReference>
<evidence type="ECO:0000313" key="10">
    <source>
        <dbReference type="Proteomes" id="UP000245771"/>
    </source>
</evidence>
<proteinExistence type="inferred from homology"/>
<feature type="compositionally biased region" description="Basic and acidic residues" evidence="7">
    <location>
        <begin position="194"/>
        <end position="203"/>
    </location>
</feature>
<evidence type="ECO:0000256" key="2">
    <source>
        <dbReference type="ARBA" id="ARBA00023015"/>
    </source>
</evidence>
<dbReference type="AlphaFoldDB" id="A0A316VLK7"/>
<comment type="subcellular location">
    <subcellularLocation>
        <location evidence="1">Nucleus</location>
    </subcellularLocation>
</comment>
<evidence type="ECO:0000256" key="4">
    <source>
        <dbReference type="ARBA" id="ARBA00023163"/>
    </source>
</evidence>
<evidence type="ECO:0000256" key="3">
    <source>
        <dbReference type="ARBA" id="ARBA00023125"/>
    </source>
</evidence>
<evidence type="ECO:0000256" key="7">
    <source>
        <dbReference type="SAM" id="MobiDB-lite"/>
    </source>
</evidence>
<feature type="compositionally biased region" description="Acidic residues" evidence="7">
    <location>
        <begin position="65"/>
        <end position="76"/>
    </location>
</feature>
<dbReference type="InterPro" id="IPR050568">
    <property type="entry name" value="Transcr_DNA_Rep_Reg"/>
</dbReference>
<evidence type="ECO:0000256" key="6">
    <source>
        <dbReference type="ARBA" id="ARBA00038129"/>
    </source>
</evidence>
<dbReference type="PANTHER" id="PTHR10252:SF8">
    <property type="entry name" value="NUCLEAR TRANSCRIPTION FACTOR Y SUBUNIT GAMMA"/>
    <property type="match status" value="1"/>
</dbReference>
<sequence>MSGSQQQRPESPPYVTSDMHQDMEAYQRNFWTRQMARVEEQVSLPEDQAAAVASATGKRAKKRDDDDEEEEDDEAGEPMSDAAIAASAKELMELFKPQAGQLPLARIKKVMKASDDDVKMISAEAPILFARACEIFIADLTCRSYMHATANKRRTVQRSDVVAAVAGSNLFDFLVDIVPRSEEAGGSGGRASSAKKESAKNTDEEAEDGMEE</sequence>
<dbReference type="RefSeq" id="XP_025357273.1">
    <property type="nucleotide sequence ID" value="XM_025502973.1"/>
</dbReference>
<evidence type="ECO:0000256" key="1">
    <source>
        <dbReference type="ARBA" id="ARBA00004123"/>
    </source>
</evidence>
<dbReference type="EMBL" id="KZ819602">
    <property type="protein sequence ID" value="PWN36971.1"/>
    <property type="molecule type" value="Genomic_DNA"/>
</dbReference>
<dbReference type="OrthoDB" id="1272441at2759"/>
<dbReference type="InParanoid" id="A0A316VLK7"/>
<keyword evidence="10" id="KW-1185">Reference proteome</keyword>
<feature type="region of interest" description="Disordered" evidence="7">
    <location>
        <begin position="181"/>
        <end position="212"/>
    </location>
</feature>
<dbReference type="Gene3D" id="1.10.20.10">
    <property type="entry name" value="Histone, subunit A"/>
    <property type="match status" value="1"/>
</dbReference>
<feature type="region of interest" description="Disordered" evidence="7">
    <location>
        <begin position="1"/>
        <end position="21"/>
    </location>
</feature>
<dbReference type="GeneID" id="37024754"/>
<dbReference type="STRING" id="1280837.A0A316VLK7"/>
<keyword evidence="4" id="KW-0804">Transcription</keyword>
<dbReference type="SUPFAM" id="SSF47113">
    <property type="entry name" value="Histone-fold"/>
    <property type="match status" value="1"/>
</dbReference>
<dbReference type="InterPro" id="IPR003958">
    <property type="entry name" value="CBFA_NFYB_domain"/>
</dbReference>
<dbReference type="PANTHER" id="PTHR10252">
    <property type="entry name" value="HISTONE-LIKE TRANSCRIPTION FACTOR CCAAT-RELATED"/>
    <property type="match status" value="1"/>
</dbReference>
<keyword evidence="2" id="KW-0805">Transcription regulation</keyword>
<evidence type="ECO:0000313" key="9">
    <source>
        <dbReference type="EMBL" id="PWN36971.1"/>
    </source>
</evidence>
<accession>A0A316VLK7</accession>
<dbReference type="FunFam" id="1.10.20.10:FF:000062">
    <property type="entry name" value="Nuclear transcription factor Y subunit C"/>
    <property type="match status" value="1"/>
</dbReference>
<dbReference type="GO" id="GO:0000978">
    <property type="term" value="F:RNA polymerase II cis-regulatory region sequence-specific DNA binding"/>
    <property type="evidence" value="ECO:0007669"/>
    <property type="project" value="TreeGrafter"/>
</dbReference>
<dbReference type="GO" id="GO:0046982">
    <property type="term" value="F:protein heterodimerization activity"/>
    <property type="evidence" value="ECO:0007669"/>
    <property type="project" value="InterPro"/>
</dbReference>
<evidence type="ECO:0000259" key="8">
    <source>
        <dbReference type="Pfam" id="PF00808"/>
    </source>
</evidence>
<dbReference type="Proteomes" id="UP000245771">
    <property type="component" value="Unassembled WGS sequence"/>
</dbReference>
<organism evidence="9 10">
    <name type="scientific">Meira miltonrushii</name>
    <dbReference type="NCBI Taxonomy" id="1280837"/>
    <lineage>
        <taxon>Eukaryota</taxon>
        <taxon>Fungi</taxon>
        <taxon>Dikarya</taxon>
        <taxon>Basidiomycota</taxon>
        <taxon>Ustilaginomycotina</taxon>
        <taxon>Exobasidiomycetes</taxon>
        <taxon>Exobasidiales</taxon>
        <taxon>Brachybasidiaceae</taxon>
        <taxon>Meira</taxon>
    </lineage>
</organism>
<evidence type="ECO:0000256" key="5">
    <source>
        <dbReference type="ARBA" id="ARBA00023242"/>
    </source>
</evidence>